<feature type="domain" description="FAD-dependent oxidoreductase 2 FAD-binding" evidence="5">
    <location>
        <begin position="14"/>
        <end position="439"/>
    </location>
</feature>
<dbReference type="InterPro" id="IPR003953">
    <property type="entry name" value="FAD-dep_OxRdtase_2_FAD-bd"/>
</dbReference>
<evidence type="ECO:0000313" key="6">
    <source>
        <dbReference type="EMBL" id="AXK81100.1"/>
    </source>
</evidence>
<keyword evidence="4" id="KW-0560">Oxidoreductase</keyword>
<keyword evidence="2" id="KW-0285">Flavoprotein</keyword>
<protein>
    <submittedName>
        <fullName evidence="6">FAD-dependent tricarballylate dehydrogenase TcuA</fullName>
    </submittedName>
</protein>
<dbReference type="PANTHER" id="PTHR43400:SF7">
    <property type="entry name" value="FAD-DEPENDENT OXIDOREDUCTASE 2 FAD BINDING DOMAIN-CONTAINING PROTEIN"/>
    <property type="match status" value="1"/>
</dbReference>
<dbReference type="AlphaFoldDB" id="A0A345ZW03"/>
<dbReference type="SUPFAM" id="SSF56425">
    <property type="entry name" value="Succinate dehydrogenase/fumarate reductase flavoprotein, catalytic domain"/>
    <property type="match status" value="1"/>
</dbReference>
<evidence type="ECO:0000256" key="2">
    <source>
        <dbReference type="ARBA" id="ARBA00022630"/>
    </source>
</evidence>
<dbReference type="RefSeq" id="WP_115691391.1">
    <property type="nucleotide sequence ID" value="NZ_CP031417.1"/>
</dbReference>
<keyword evidence="7" id="KW-1185">Reference proteome</keyword>
<accession>A0A345ZW03</accession>
<dbReference type="NCBIfam" id="TIGR02485">
    <property type="entry name" value="CobZ_N-term"/>
    <property type="match status" value="1"/>
</dbReference>
<comment type="cofactor">
    <cofactor evidence="1">
        <name>FAD</name>
        <dbReference type="ChEBI" id="CHEBI:57692"/>
    </cofactor>
</comment>
<gene>
    <name evidence="6" type="primary">cobZ</name>
    <name evidence="6" type="ORF">DW352_11600</name>
</gene>
<sequence length="470" mass="50893">MAELSSFDPTQQYDVLVVGGGNAALCAAIAARREGASVLVLEGAPKFYRGGNTRHTRNIRCAHDSATETLTGPYSEEELFEDLLRVTGGKTDEPLAKHMIRESKEVLVWLTEQGVRYQPSLGGTLTLGRTNAFFLGGGRAMLNALYRTAEELGIDVMYDAPVTALEIDNGMFVSATMTHGGASHQVRARTLVAAAGGFESNIEWLKEYWGEAAENFLIRGTPHNRGTVLKMLLNAGVQETGDPTQCHAVAIDARAPKYDGGIITRLDCVVFGVVVNKNAVRFYDEGEDIWPKRYAIWGRLVAQQPDQIAYIIFDASSLKLFMPSLFPPITAPTIRELAGKLELDPTVLEKTIGDFNAGVRPGTFNHADLDDCRTEGVTPPKSHWARKIEAAPFYAYPVRPGITFTYLGVRVNLEARMLMQDGTPAANMFAAGEIMAGNVLTKGYAAGIGMTIGSVSGRMAGRGAAKNARN</sequence>
<dbReference type="OrthoDB" id="3178130at2"/>
<evidence type="ECO:0000259" key="5">
    <source>
        <dbReference type="Pfam" id="PF00890"/>
    </source>
</evidence>
<reference evidence="6 7" key="1">
    <citation type="submission" date="2018-07" db="EMBL/GenBank/DDBJ databases">
        <authorList>
            <person name="Quirk P.G."/>
            <person name="Krulwich T.A."/>
        </authorList>
    </citation>
    <scope>NUCLEOTIDE SEQUENCE [LARGE SCALE GENOMIC DNA]</scope>
    <source>
        <strain evidence="6 7">CC-BB4</strain>
    </source>
</reference>
<dbReference type="GO" id="GO:0016491">
    <property type="term" value="F:oxidoreductase activity"/>
    <property type="evidence" value="ECO:0007669"/>
    <property type="project" value="UniProtKB-KW"/>
</dbReference>
<dbReference type="Proteomes" id="UP000254889">
    <property type="component" value="Chromosome"/>
</dbReference>
<dbReference type="Gene3D" id="3.90.700.10">
    <property type="entry name" value="Succinate dehydrogenase/fumarate reductase flavoprotein, catalytic domain"/>
    <property type="match status" value="1"/>
</dbReference>
<dbReference type="NCBIfam" id="NF006130">
    <property type="entry name" value="PRK08274.1"/>
    <property type="match status" value="1"/>
</dbReference>
<evidence type="ECO:0000256" key="4">
    <source>
        <dbReference type="ARBA" id="ARBA00023002"/>
    </source>
</evidence>
<dbReference type="InterPro" id="IPR027477">
    <property type="entry name" value="Succ_DH/fumarate_Rdtase_cat_sf"/>
</dbReference>
<name>A0A345ZW03_9HYPH</name>
<dbReference type="InterPro" id="IPR036188">
    <property type="entry name" value="FAD/NAD-bd_sf"/>
</dbReference>
<keyword evidence="3" id="KW-0274">FAD</keyword>
<proteinExistence type="predicted"/>
<dbReference type="PANTHER" id="PTHR43400">
    <property type="entry name" value="FUMARATE REDUCTASE"/>
    <property type="match status" value="1"/>
</dbReference>
<dbReference type="EMBL" id="CP031417">
    <property type="protein sequence ID" value="AXK81100.1"/>
    <property type="molecule type" value="Genomic_DNA"/>
</dbReference>
<dbReference type="SUPFAM" id="SSF51905">
    <property type="entry name" value="FAD/NAD(P)-binding domain"/>
    <property type="match status" value="1"/>
</dbReference>
<evidence type="ECO:0000256" key="1">
    <source>
        <dbReference type="ARBA" id="ARBA00001974"/>
    </source>
</evidence>
<dbReference type="Gene3D" id="3.50.50.60">
    <property type="entry name" value="FAD/NAD(P)-binding domain"/>
    <property type="match status" value="1"/>
</dbReference>
<organism evidence="6 7">
    <name type="scientific">Pseudolabrys taiwanensis</name>
    <dbReference type="NCBI Taxonomy" id="331696"/>
    <lineage>
        <taxon>Bacteria</taxon>
        <taxon>Pseudomonadati</taxon>
        <taxon>Pseudomonadota</taxon>
        <taxon>Alphaproteobacteria</taxon>
        <taxon>Hyphomicrobiales</taxon>
        <taxon>Xanthobacteraceae</taxon>
        <taxon>Pseudolabrys</taxon>
    </lineage>
</organism>
<dbReference type="InterPro" id="IPR050315">
    <property type="entry name" value="FAD-oxidoreductase_2"/>
</dbReference>
<dbReference type="Pfam" id="PF00890">
    <property type="entry name" value="FAD_binding_2"/>
    <property type="match status" value="1"/>
</dbReference>
<dbReference type="InterPro" id="IPR012831">
    <property type="entry name" value="CobZ"/>
</dbReference>
<evidence type="ECO:0000313" key="7">
    <source>
        <dbReference type="Proteomes" id="UP000254889"/>
    </source>
</evidence>
<evidence type="ECO:0000256" key="3">
    <source>
        <dbReference type="ARBA" id="ARBA00022827"/>
    </source>
</evidence>
<dbReference type="KEGG" id="ptaw:DW352_11600"/>